<dbReference type="Pfam" id="PF01926">
    <property type="entry name" value="MMR_HSR1"/>
    <property type="match status" value="1"/>
</dbReference>
<evidence type="ECO:0000259" key="3">
    <source>
        <dbReference type="Pfam" id="PF01926"/>
    </source>
</evidence>
<evidence type="ECO:0000256" key="1">
    <source>
        <dbReference type="SAM" id="MobiDB-lite"/>
    </source>
</evidence>
<keyword evidence="2" id="KW-0812">Transmembrane</keyword>
<dbReference type="OrthoDB" id="391988at2759"/>
<dbReference type="SUPFAM" id="SSF52540">
    <property type="entry name" value="P-loop containing nucleoside triphosphate hydrolases"/>
    <property type="match status" value="1"/>
</dbReference>
<dbReference type="AlphaFoldDB" id="A0A067PCF7"/>
<dbReference type="Proteomes" id="UP000027265">
    <property type="component" value="Unassembled WGS sequence"/>
</dbReference>
<evidence type="ECO:0000313" key="5">
    <source>
        <dbReference type="Proteomes" id="UP000027265"/>
    </source>
</evidence>
<keyword evidence="5" id="KW-1185">Reference proteome</keyword>
<evidence type="ECO:0000313" key="4">
    <source>
        <dbReference type="EMBL" id="KDQ52419.1"/>
    </source>
</evidence>
<dbReference type="HOGENOM" id="CLU_023805_2_1_1"/>
<name>A0A067PCF7_9AGAM</name>
<reference evidence="5" key="1">
    <citation type="journal article" date="2014" name="Proc. Natl. Acad. Sci. U.S.A.">
        <title>Extensive sampling of basidiomycete genomes demonstrates inadequacy of the white-rot/brown-rot paradigm for wood decay fungi.</title>
        <authorList>
            <person name="Riley R."/>
            <person name="Salamov A.A."/>
            <person name="Brown D.W."/>
            <person name="Nagy L.G."/>
            <person name="Floudas D."/>
            <person name="Held B.W."/>
            <person name="Levasseur A."/>
            <person name="Lombard V."/>
            <person name="Morin E."/>
            <person name="Otillar R."/>
            <person name="Lindquist E.A."/>
            <person name="Sun H."/>
            <person name="LaButti K.M."/>
            <person name="Schmutz J."/>
            <person name="Jabbour D."/>
            <person name="Luo H."/>
            <person name="Baker S.E."/>
            <person name="Pisabarro A.G."/>
            <person name="Walton J.D."/>
            <person name="Blanchette R.A."/>
            <person name="Henrissat B."/>
            <person name="Martin F."/>
            <person name="Cullen D."/>
            <person name="Hibbett D.S."/>
            <person name="Grigoriev I.V."/>
        </authorList>
    </citation>
    <scope>NUCLEOTIDE SEQUENCE [LARGE SCALE GENOMIC DNA]</scope>
    <source>
        <strain evidence="5">MUCL 33604</strain>
    </source>
</reference>
<keyword evidence="2" id="KW-1133">Transmembrane helix</keyword>
<feature type="region of interest" description="Disordered" evidence="1">
    <location>
        <begin position="167"/>
        <end position="194"/>
    </location>
</feature>
<dbReference type="EMBL" id="KL197740">
    <property type="protein sequence ID" value="KDQ52419.1"/>
    <property type="molecule type" value="Genomic_DNA"/>
</dbReference>
<feature type="transmembrane region" description="Helical" evidence="2">
    <location>
        <begin position="523"/>
        <end position="552"/>
    </location>
</feature>
<organism evidence="4 5">
    <name type="scientific">Jaapia argillacea MUCL 33604</name>
    <dbReference type="NCBI Taxonomy" id="933084"/>
    <lineage>
        <taxon>Eukaryota</taxon>
        <taxon>Fungi</taxon>
        <taxon>Dikarya</taxon>
        <taxon>Basidiomycota</taxon>
        <taxon>Agaricomycotina</taxon>
        <taxon>Agaricomycetes</taxon>
        <taxon>Agaricomycetidae</taxon>
        <taxon>Jaapiales</taxon>
        <taxon>Jaapiaceae</taxon>
        <taxon>Jaapia</taxon>
    </lineage>
</organism>
<evidence type="ECO:0000256" key="2">
    <source>
        <dbReference type="SAM" id="Phobius"/>
    </source>
</evidence>
<feature type="domain" description="G" evidence="3">
    <location>
        <begin position="213"/>
        <end position="285"/>
    </location>
</feature>
<dbReference type="InParanoid" id="A0A067PCF7"/>
<gene>
    <name evidence="4" type="ORF">JAAARDRAFT_40270</name>
</gene>
<dbReference type="GO" id="GO:0005525">
    <property type="term" value="F:GTP binding"/>
    <property type="evidence" value="ECO:0007669"/>
    <property type="project" value="InterPro"/>
</dbReference>
<protein>
    <recommendedName>
        <fullName evidence="3">G domain-containing protein</fullName>
    </recommendedName>
</protein>
<dbReference type="Gene3D" id="3.40.50.300">
    <property type="entry name" value="P-loop containing nucleotide triphosphate hydrolases"/>
    <property type="match status" value="1"/>
</dbReference>
<sequence>MASGSSARSLSTELEVKTLLKETRTNLSNIKKDLEDLPIPKLKDALGKLSQLCKEVKANSDAIKEFGACVQELEKVVLEPISTAKRSGEVMISDALTNQLHQLFNSISSSIPDKSASSRGFRLLSRKRSGAEESGGTLSELNLAVTGALDKFKTRGQIICHHHENAGRRMSEIRQSGEAIPTEPSVDVEEDGDEGDEMQPFVKSILKKCPQFRILLLGKSGVGKSSLINSIFGVPIADVSHHRAGSADINTEIKSDNNAHFILHDSLGFESGSMENYTKVDDFIKDRTTRAALSERLHAIWLCTTVPVAGSRVFEVGDEKLFQMNLGTVPLVVVFTKYDALITKMENELFDSLGDVDDDELDQQVQQAAAAEFEKTCISPLKGICDPLGITEPHFIKVSVSPGYQNTLEGLIKLTREHVAKNVWQTWAIAQRADADTSIEASIAIGRDKYWRGLASSTYFREKKLTSCLATIHKDMTLVWNFYDPEGYLSKSEMRASMLQLIEELVDHDATDPMTTLAKGIPAAAGVVGLATAILPPAGIIVGPIAVGAVFAKWAYDVYKQTPGILRCLMAYIVDFTFVLKQLFWRMRDKGGIQPVPQDLVKDILEKYSRSAEKNQVHNEITTFVDQTGLRQRADRDLVLEKVVQLIERFCLDPTKGEED</sequence>
<dbReference type="InterPro" id="IPR027417">
    <property type="entry name" value="P-loop_NTPase"/>
</dbReference>
<keyword evidence="2" id="KW-0472">Membrane</keyword>
<proteinExistence type="predicted"/>
<dbReference type="InterPro" id="IPR006073">
    <property type="entry name" value="GTP-bd"/>
</dbReference>
<feature type="transmembrane region" description="Helical" evidence="2">
    <location>
        <begin position="564"/>
        <end position="584"/>
    </location>
</feature>
<accession>A0A067PCF7</accession>